<gene>
    <name evidence="3" type="ORF">AMSG_04957</name>
</gene>
<sequence length="263" mass="27197">MGLPIPRATATSIESLFLSRAYEATVAHAATAFAAATAQDASAHVCPADAACACAHVALAWLQALVVSGADEARIRAAAATMYGEGDDAAFPPAVAAFMDDLSDTLASHGATDAPESVSRRAAAANVRVVMDTPPCSPLPRAGTPDPVLDDIDMPADATDAGTLSPDTRLAPTRHNDDADDLDPLPRLPERRPLPPSSLMDRLVASLGLSGVGAALGALVVAYLLSRRLQLARSLASALWRIVRAFLSMIGGDTLADGRKWLV</sequence>
<proteinExistence type="predicted"/>
<feature type="region of interest" description="Disordered" evidence="1">
    <location>
        <begin position="134"/>
        <end position="196"/>
    </location>
</feature>
<dbReference type="GeneID" id="25564469"/>
<keyword evidence="2" id="KW-1133">Transmembrane helix</keyword>
<evidence type="ECO:0000313" key="3">
    <source>
        <dbReference type="EMBL" id="KNC48513.1"/>
    </source>
</evidence>
<keyword evidence="2" id="KW-0472">Membrane</keyword>
<keyword evidence="2" id="KW-0812">Transmembrane</keyword>
<evidence type="ECO:0000313" key="4">
    <source>
        <dbReference type="Proteomes" id="UP000054408"/>
    </source>
</evidence>
<keyword evidence="4" id="KW-1185">Reference proteome</keyword>
<dbReference type="RefSeq" id="XP_013758621.1">
    <property type="nucleotide sequence ID" value="XM_013903167.1"/>
</dbReference>
<reference evidence="3 4" key="1">
    <citation type="submission" date="2010-05" db="EMBL/GenBank/DDBJ databases">
        <title>The Genome Sequence of Thecamonas trahens ATCC 50062.</title>
        <authorList>
            <consortium name="The Broad Institute Genome Sequencing Platform"/>
            <person name="Russ C."/>
            <person name="Cuomo C."/>
            <person name="Shea T."/>
            <person name="Young S.K."/>
            <person name="Zeng Q."/>
            <person name="Koehrsen M."/>
            <person name="Haas B."/>
            <person name="Borodovsky M."/>
            <person name="Guigo R."/>
            <person name="Alvarado L."/>
            <person name="Berlin A."/>
            <person name="Bochicchio J."/>
            <person name="Borenstein D."/>
            <person name="Chapman S."/>
            <person name="Chen Z."/>
            <person name="Freedman E."/>
            <person name="Gellesch M."/>
            <person name="Goldberg J."/>
            <person name="Griggs A."/>
            <person name="Gujja S."/>
            <person name="Heilman E."/>
            <person name="Heiman D."/>
            <person name="Hepburn T."/>
            <person name="Howarth C."/>
            <person name="Jen D."/>
            <person name="Larson L."/>
            <person name="Mehta T."/>
            <person name="Park D."/>
            <person name="Pearson M."/>
            <person name="Roberts A."/>
            <person name="Saif S."/>
            <person name="Shenoy N."/>
            <person name="Sisk P."/>
            <person name="Stolte C."/>
            <person name="Sykes S."/>
            <person name="Thomson T."/>
            <person name="Walk T."/>
            <person name="White J."/>
            <person name="Yandava C."/>
            <person name="Burger G."/>
            <person name="Gray M.W."/>
            <person name="Holland P.W.H."/>
            <person name="King N."/>
            <person name="Lang F.B.F."/>
            <person name="Roger A.J."/>
            <person name="Ruiz-Trillo I."/>
            <person name="Lander E."/>
            <person name="Nusbaum C."/>
        </authorList>
    </citation>
    <scope>NUCLEOTIDE SEQUENCE [LARGE SCALE GENOMIC DNA]</scope>
    <source>
        <strain evidence="3 4">ATCC 50062</strain>
    </source>
</reference>
<dbReference type="Proteomes" id="UP000054408">
    <property type="component" value="Unassembled WGS sequence"/>
</dbReference>
<dbReference type="EMBL" id="GL349451">
    <property type="protein sequence ID" value="KNC48513.1"/>
    <property type="molecule type" value="Genomic_DNA"/>
</dbReference>
<dbReference type="AlphaFoldDB" id="A0A0L0DB38"/>
<name>A0A0L0DB38_THETB</name>
<evidence type="ECO:0000256" key="1">
    <source>
        <dbReference type="SAM" id="MobiDB-lite"/>
    </source>
</evidence>
<accession>A0A0L0DB38</accession>
<protein>
    <submittedName>
        <fullName evidence="3">Uncharacterized protein</fullName>
    </submittedName>
</protein>
<organism evidence="3 4">
    <name type="scientific">Thecamonas trahens ATCC 50062</name>
    <dbReference type="NCBI Taxonomy" id="461836"/>
    <lineage>
        <taxon>Eukaryota</taxon>
        <taxon>Apusozoa</taxon>
        <taxon>Apusomonadida</taxon>
        <taxon>Apusomonadidae</taxon>
        <taxon>Thecamonas</taxon>
    </lineage>
</organism>
<feature type="transmembrane region" description="Helical" evidence="2">
    <location>
        <begin position="203"/>
        <end position="225"/>
    </location>
</feature>
<evidence type="ECO:0000256" key="2">
    <source>
        <dbReference type="SAM" id="Phobius"/>
    </source>
</evidence>